<name>A0AAD1DVX4_CHRID</name>
<gene>
    <name evidence="2" type="ORF">EG352_07825</name>
</gene>
<accession>A0AAD1DVX4</accession>
<dbReference type="EMBL" id="CP033930">
    <property type="protein sequence ID" value="AZB17682.1"/>
    <property type="molecule type" value="Genomic_DNA"/>
</dbReference>
<dbReference type="AlphaFoldDB" id="A0AAD1DVX4"/>
<evidence type="ECO:0000313" key="2">
    <source>
        <dbReference type="EMBL" id="AZB17682.1"/>
    </source>
</evidence>
<keyword evidence="1" id="KW-0812">Transmembrane</keyword>
<dbReference type="Proteomes" id="UP000269015">
    <property type="component" value="Chromosome"/>
</dbReference>
<feature type="transmembrane region" description="Helical" evidence="1">
    <location>
        <begin position="15"/>
        <end position="36"/>
    </location>
</feature>
<protein>
    <submittedName>
        <fullName evidence="2">Uncharacterized protein</fullName>
    </submittedName>
</protein>
<reference evidence="2 3" key="1">
    <citation type="submission" date="2018-11" db="EMBL/GenBank/DDBJ databases">
        <title>Proposal to divide the Flavobacteriaceae and reorganize its genera based on Amino Acid Identity values calculated from whole genome sequences.</title>
        <authorList>
            <person name="Nicholson A.C."/>
            <person name="Gulvik C.A."/>
            <person name="Whitney A.M."/>
            <person name="Humrighouse B.W."/>
            <person name="Bell M."/>
            <person name="Holmes B."/>
            <person name="Steigerwalt A.G."/>
            <person name="Villarma A."/>
            <person name="Sheth M."/>
            <person name="Batra D."/>
            <person name="Pryor J."/>
            <person name="Bernardet J.-F."/>
            <person name="Hugo C."/>
            <person name="Kampfer P."/>
            <person name="Newman J."/>
            <person name="McQuiston J.R."/>
        </authorList>
    </citation>
    <scope>NUCLEOTIDE SEQUENCE [LARGE SCALE GENOMIC DNA]</scope>
    <source>
        <strain evidence="2 3">H5559</strain>
    </source>
</reference>
<sequence length="69" mass="7797">MEKVGYINFSGKTHIILGGISLEIYTMFSSLGKVLFQMAIKSIKNKIVTNRSILDRKFSRSHTILNYSG</sequence>
<proteinExistence type="predicted"/>
<evidence type="ECO:0000256" key="1">
    <source>
        <dbReference type="SAM" id="Phobius"/>
    </source>
</evidence>
<keyword evidence="1" id="KW-0472">Membrane</keyword>
<organism evidence="2 3">
    <name type="scientific">Chryseobacterium indologenes</name>
    <name type="common">Flavobacterium indologenes</name>
    <dbReference type="NCBI Taxonomy" id="253"/>
    <lineage>
        <taxon>Bacteria</taxon>
        <taxon>Pseudomonadati</taxon>
        <taxon>Bacteroidota</taxon>
        <taxon>Flavobacteriia</taxon>
        <taxon>Flavobacteriales</taxon>
        <taxon>Weeksellaceae</taxon>
        <taxon>Chryseobacterium group</taxon>
        <taxon>Chryseobacterium</taxon>
    </lineage>
</organism>
<keyword evidence="1" id="KW-1133">Transmembrane helix</keyword>
<evidence type="ECO:0000313" key="3">
    <source>
        <dbReference type="Proteomes" id="UP000269015"/>
    </source>
</evidence>